<accession>A0A4R6KQF7</accession>
<dbReference type="EMBL" id="SNWQ01000001">
    <property type="protein sequence ID" value="TDO54936.1"/>
    <property type="molecule type" value="Genomic_DNA"/>
</dbReference>
<evidence type="ECO:0000313" key="1">
    <source>
        <dbReference type="EMBL" id="TDO54936.1"/>
    </source>
</evidence>
<name>A0A4R6KQF7_9ACTN</name>
<sequence length="134" mass="15268">MQIDWPADFDRWLDALEDRAEKGDSQAKQVLILVTAALKHLQDLSEAPSRDTETATLRWVRQSGRHPLWRVSHPYRAGVAVRLICWFPPDSDTVVVALFAGDKARIGDVFYNSVAGRADGLIDQWKREAMRRQP</sequence>
<proteinExistence type="predicted"/>
<evidence type="ECO:0000313" key="2">
    <source>
        <dbReference type="Proteomes" id="UP000295388"/>
    </source>
</evidence>
<dbReference type="Proteomes" id="UP000295388">
    <property type="component" value="Unassembled WGS sequence"/>
</dbReference>
<reference evidence="1 2" key="1">
    <citation type="submission" date="2019-03" db="EMBL/GenBank/DDBJ databases">
        <title>Genomic Encyclopedia of Type Strains, Phase III (KMG-III): the genomes of soil and plant-associated and newly described type strains.</title>
        <authorList>
            <person name="Whitman W."/>
        </authorList>
    </citation>
    <scope>NUCLEOTIDE SEQUENCE [LARGE SCALE GENOMIC DNA]</scope>
    <source>
        <strain evidence="1 2">VKM Ac-2527</strain>
    </source>
</reference>
<comment type="caution">
    <text evidence="1">The sequence shown here is derived from an EMBL/GenBank/DDBJ whole genome shotgun (WGS) entry which is preliminary data.</text>
</comment>
<keyword evidence="2" id="KW-1185">Reference proteome</keyword>
<dbReference type="RefSeq" id="WP_133798459.1">
    <property type="nucleotide sequence ID" value="NZ_SNWQ01000001.1"/>
</dbReference>
<gene>
    <name evidence="1" type="ORF">EV643_101729</name>
</gene>
<organism evidence="1 2">
    <name type="scientific">Kribbella caucasensis</name>
    <dbReference type="NCBI Taxonomy" id="2512215"/>
    <lineage>
        <taxon>Bacteria</taxon>
        <taxon>Bacillati</taxon>
        <taxon>Actinomycetota</taxon>
        <taxon>Actinomycetes</taxon>
        <taxon>Propionibacteriales</taxon>
        <taxon>Kribbellaceae</taxon>
        <taxon>Kribbella</taxon>
    </lineage>
</organism>
<dbReference type="OrthoDB" id="4381507at2"/>
<protein>
    <submittedName>
        <fullName evidence="1">Uncharacterized protein</fullName>
    </submittedName>
</protein>
<dbReference type="AlphaFoldDB" id="A0A4R6KQF7"/>